<dbReference type="EMBL" id="BRYA01000182">
    <property type="protein sequence ID" value="GMI42818.1"/>
    <property type="molecule type" value="Genomic_DNA"/>
</dbReference>
<dbReference type="Proteomes" id="UP001165065">
    <property type="component" value="Unassembled WGS sequence"/>
</dbReference>
<keyword evidence="3" id="KW-1185">Reference proteome</keyword>
<protein>
    <submittedName>
        <fullName evidence="2">Uncharacterized protein</fullName>
    </submittedName>
</protein>
<evidence type="ECO:0000313" key="2">
    <source>
        <dbReference type="EMBL" id="GMI42818.1"/>
    </source>
</evidence>
<feature type="region of interest" description="Disordered" evidence="1">
    <location>
        <begin position="1"/>
        <end position="22"/>
    </location>
</feature>
<name>A0A9W7GDY4_9STRA</name>
<accession>A0A9W7GDY4</accession>
<comment type="caution">
    <text evidence="2">The sequence shown here is derived from an EMBL/GenBank/DDBJ whole genome shotgun (WGS) entry which is preliminary data.</text>
</comment>
<reference evidence="3" key="1">
    <citation type="journal article" date="2023" name="Commun. Biol.">
        <title>Genome analysis of Parmales, the sister group of diatoms, reveals the evolutionary specialization of diatoms from phago-mixotrophs to photoautotrophs.</title>
        <authorList>
            <person name="Ban H."/>
            <person name="Sato S."/>
            <person name="Yoshikawa S."/>
            <person name="Yamada K."/>
            <person name="Nakamura Y."/>
            <person name="Ichinomiya M."/>
            <person name="Sato N."/>
            <person name="Blanc-Mathieu R."/>
            <person name="Endo H."/>
            <person name="Kuwata A."/>
            <person name="Ogata H."/>
        </authorList>
    </citation>
    <scope>NUCLEOTIDE SEQUENCE [LARGE SCALE GENOMIC DNA]</scope>
</reference>
<sequence length="114" mass="12864">MDSKMADHVDFDDEDVDEHKGGDNRAVTCRYDMAKLRRIGELEDDILEWIADKKGIDVDDLDSLFSVEKALDTDKAGTQDYMEGIAKDCGVSAGEFIDKFLNEIEDLKSIEVKK</sequence>
<evidence type="ECO:0000313" key="3">
    <source>
        <dbReference type="Proteomes" id="UP001165065"/>
    </source>
</evidence>
<dbReference type="AlphaFoldDB" id="A0A9W7GDY4"/>
<gene>
    <name evidence="2" type="ORF">TrCOL_g4909</name>
</gene>
<evidence type="ECO:0000256" key="1">
    <source>
        <dbReference type="SAM" id="MobiDB-lite"/>
    </source>
</evidence>
<dbReference type="OrthoDB" id="10328187at2759"/>
<proteinExistence type="predicted"/>
<organism evidence="2 3">
    <name type="scientific">Triparma columacea</name>
    <dbReference type="NCBI Taxonomy" id="722753"/>
    <lineage>
        <taxon>Eukaryota</taxon>
        <taxon>Sar</taxon>
        <taxon>Stramenopiles</taxon>
        <taxon>Ochrophyta</taxon>
        <taxon>Bolidophyceae</taxon>
        <taxon>Parmales</taxon>
        <taxon>Triparmaceae</taxon>
        <taxon>Triparma</taxon>
    </lineage>
</organism>